<evidence type="ECO:0000313" key="3">
    <source>
        <dbReference type="Proteomes" id="UP001642260"/>
    </source>
</evidence>
<evidence type="ECO:0000256" key="1">
    <source>
        <dbReference type="SAM" id="MobiDB-lite"/>
    </source>
</evidence>
<evidence type="ECO:0000313" key="2">
    <source>
        <dbReference type="EMBL" id="CAH8388027.1"/>
    </source>
</evidence>
<feature type="compositionally biased region" description="Basic and acidic residues" evidence="1">
    <location>
        <begin position="61"/>
        <end position="72"/>
    </location>
</feature>
<dbReference type="EMBL" id="CAKOAT010775154">
    <property type="protein sequence ID" value="CAH8388027.1"/>
    <property type="molecule type" value="Genomic_DNA"/>
</dbReference>
<organism evidence="2 3">
    <name type="scientific">Eruca vesicaria subsp. sativa</name>
    <name type="common">Garden rocket</name>
    <name type="synonym">Eruca sativa</name>
    <dbReference type="NCBI Taxonomy" id="29727"/>
    <lineage>
        <taxon>Eukaryota</taxon>
        <taxon>Viridiplantae</taxon>
        <taxon>Streptophyta</taxon>
        <taxon>Embryophyta</taxon>
        <taxon>Tracheophyta</taxon>
        <taxon>Spermatophyta</taxon>
        <taxon>Magnoliopsida</taxon>
        <taxon>eudicotyledons</taxon>
        <taxon>Gunneridae</taxon>
        <taxon>Pentapetalae</taxon>
        <taxon>rosids</taxon>
        <taxon>malvids</taxon>
        <taxon>Brassicales</taxon>
        <taxon>Brassicaceae</taxon>
        <taxon>Brassiceae</taxon>
        <taxon>Eruca</taxon>
    </lineage>
</organism>
<dbReference type="Proteomes" id="UP001642260">
    <property type="component" value="Unassembled WGS sequence"/>
</dbReference>
<name>A0ABC8LWK4_ERUVS</name>
<reference evidence="2 3" key="1">
    <citation type="submission" date="2022-03" db="EMBL/GenBank/DDBJ databases">
        <authorList>
            <person name="Macdonald S."/>
            <person name="Ahmed S."/>
            <person name="Newling K."/>
        </authorList>
    </citation>
    <scope>NUCLEOTIDE SEQUENCE [LARGE SCALE GENOMIC DNA]</scope>
</reference>
<comment type="caution">
    <text evidence="2">The sequence shown here is derived from an EMBL/GenBank/DDBJ whole genome shotgun (WGS) entry which is preliminary data.</text>
</comment>
<feature type="region of interest" description="Disordered" evidence="1">
    <location>
        <begin position="1"/>
        <end position="26"/>
    </location>
</feature>
<gene>
    <name evidence="2" type="ORF">ERUC_LOCUS40510</name>
</gene>
<dbReference type="AlphaFoldDB" id="A0ABC8LWK4"/>
<feature type="region of interest" description="Disordered" evidence="1">
    <location>
        <begin position="51"/>
        <end position="74"/>
    </location>
</feature>
<proteinExistence type="predicted"/>
<accession>A0ABC8LWK4</accession>
<protein>
    <submittedName>
        <fullName evidence="2">Uncharacterized protein</fullName>
    </submittedName>
</protein>
<sequence length="87" mass="10025">MAKRRRRPCRPCHPRRPKYKKPRRSIHSQPFTVEKSAARFAAARLAAITTMPESPSSSITKQEEVEEARHDQPQTLIPLIKSFSNVM</sequence>
<feature type="compositionally biased region" description="Polar residues" evidence="1">
    <location>
        <begin position="51"/>
        <end position="60"/>
    </location>
</feature>
<keyword evidence="3" id="KW-1185">Reference proteome</keyword>